<gene>
    <name evidence="1" type="ORF">CGI_10007117</name>
</gene>
<organism evidence="1">
    <name type="scientific">Magallana gigas</name>
    <name type="common">Pacific oyster</name>
    <name type="synonym">Crassostrea gigas</name>
    <dbReference type="NCBI Taxonomy" id="29159"/>
    <lineage>
        <taxon>Eukaryota</taxon>
        <taxon>Metazoa</taxon>
        <taxon>Spiralia</taxon>
        <taxon>Lophotrochozoa</taxon>
        <taxon>Mollusca</taxon>
        <taxon>Bivalvia</taxon>
        <taxon>Autobranchia</taxon>
        <taxon>Pteriomorphia</taxon>
        <taxon>Ostreida</taxon>
        <taxon>Ostreoidea</taxon>
        <taxon>Ostreidae</taxon>
        <taxon>Magallana</taxon>
    </lineage>
</organism>
<reference evidence="1" key="1">
    <citation type="journal article" date="2012" name="Nature">
        <title>The oyster genome reveals stress adaptation and complexity of shell formation.</title>
        <authorList>
            <person name="Zhang G."/>
            <person name="Fang X."/>
            <person name="Guo X."/>
            <person name="Li L."/>
            <person name="Luo R."/>
            <person name="Xu F."/>
            <person name="Yang P."/>
            <person name="Zhang L."/>
            <person name="Wang X."/>
            <person name="Qi H."/>
            <person name="Xiong Z."/>
            <person name="Que H."/>
            <person name="Xie Y."/>
            <person name="Holland P.W."/>
            <person name="Paps J."/>
            <person name="Zhu Y."/>
            <person name="Wu F."/>
            <person name="Chen Y."/>
            <person name="Wang J."/>
            <person name="Peng C."/>
            <person name="Meng J."/>
            <person name="Yang L."/>
            <person name="Liu J."/>
            <person name="Wen B."/>
            <person name="Zhang N."/>
            <person name="Huang Z."/>
            <person name="Zhu Q."/>
            <person name="Feng Y."/>
            <person name="Mount A."/>
            <person name="Hedgecock D."/>
            <person name="Xu Z."/>
            <person name="Liu Y."/>
            <person name="Domazet-Loso T."/>
            <person name="Du Y."/>
            <person name="Sun X."/>
            <person name="Zhang S."/>
            <person name="Liu B."/>
            <person name="Cheng P."/>
            <person name="Jiang X."/>
            <person name="Li J."/>
            <person name="Fan D."/>
            <person name="Wang W."/>
            <person name="Fu W."/>
            <person name="Wang T."/>
            <person name="Wang B."/>
            <person name="Zhang J."/>
            <person name="Peng Z."/>
            <person name="Li Y."/>
            <person name="Li N."/>
            <person name="Wang J."/>
            <person name="Chen M."/>
            <person name="He Y."/>
            <person name="Tan F."/>
            <person name="Song X."/>
            <person name="Zheng Q."/>
            <person name="Huang R."/>
            <person name="Yang H."/>
            <person name="Du X."/>
            <person name="Chen L."/>
            <person name="Yang M."/>
            <person name="Gaffney P.M."/>
            <person name="Wang S."/>
            <person name="Luo L."/>
            <person name="She Z."/>
            <person name="Ming Y."/>
            <person name="Huang W."/>
            <person name="Zhang S."/>
            <person name="Huang B."/>
            <person name="Zhang Y."/>
            <person name="Qu T."/>
            <person name="Ni P."/>
            <person name="Miao G."/>
            <person name="Wang J."/>
            <person name="Wang Q."/>
            <person name="Steinberg C.E."/>
            <person name="Wang H."/>
            <person name="Li N."/>
            <person name="Qian L."/>
            <person name="Zhang G."/>
            <person name="Li Y."/>
            <person name="Yang H."/>
            <person name="Liu X."/>
            <person name="Wang J."/>
            <person name="Yin Y."/>
            <person name="Wang J."/>
        </authorList>
    </citation>
    <scope>NUCLEOTIDE SEQUENCE [LARGE SCALE GENOMIC DNA]</scope>
    <source>
        <strain evidence="1">05x7-T-G4-1.051#20</strain>
    </source>
</reference>
<sequence length="1968" mass="218324">MDNFTVAGTVDDGTRFKHHFEDNRMRCGDDIDYQASTNTLKAYWEVPSDMDYYTPDTHFAIEEMSLSGITWTTFREYEHIRDHSEAKVTDLDLKPGRMYRVAVKLCAITTCYAPLYSDGVLVLANPPTQGKITVEHQNTTQSGGSTEKIVVNMDKFYDPDIVDEADKYAVIDKYEWAITDNAHIGRTHTIWTEVTGVTETLAGKGMQFDVELQGEFDFSKCRRLAVRGYNKAKLFSSMSVDIKDCKAFDPILIKPKHVLDAVGKPDGDRDGYGLPVFLEKNGRWEEPDKDYTPNKNYLSAVWPQLRYRAYVVAVLNARSMDTTTYYQQTNSLSLPDPCSHPDAIKCTTRYTICIHTEYTEIKFEEWTQVLPELNTCTDGVVVDLTSPTPGKVWISNVEGTGYQTSTTDMYVNWETFVDVESMTVISHSSGIQDYQLGIGTTVGGNDVVAFHSVGVVNHAVLHGLFLQSGHTYYATIKAMDYAGRTTIVTSDPVVVDTTPPKKSDDPITISGRHIVSNSEIEACWKKVFVDPESTVDYYMWSIGSQPGYDDIMEFTREETECGENSKLNPLDLKEGHSYYISVKAINKAGLMSLATSWAYIVDLSPPIAGHIYDRVPGSELADIDFQTDMSALNVYWEGFHDPHSAIKEYYISVGTCPSCDDVIGRQAIGIVSSFKLDHVHFGVGLTYYTSLTACNTADYCTTVMTDGVMMDNSPPSVGLVMDGTREHDTEYQSIRTYFGAKWRGFVDPQSGLDHYVWWAGTTVGGDDILSPQKLHLTTTAAVFNLSPELPVGKRVYVTVRAYNKAGLYTDSTSNGFLIDTTAPVISSGPQFASSFSLVPGTQFYRTLMKVKWSVNDAESHIERQYLSIKSHIGGEFDLSSTKVNGIARDFILTGLKLHDGVTYYVNLISCNGAQICTTATTSGIMVDTTPPSRGMFAVRTDHAANLSRHSDAWMTWEKTAVNLAWLGFADLHSLISHYYINVGSTFMGTDLNEFFHYYINMGLTFMGTDLSEEPGTPARVEYTNSGDDKYDEGIVQTAKVKTSNYDANQKFVYITMWAVNKVGLESAIIHSQFEKIPGGDLSLTRRCVAFTCEDQNNMLQVYDVAGSGTEDVDYTPSNVVLQGRWAIVNNFGDAPDWYVVREKMLGSSFVDQDFMKGGYPFSVEWKNKFLDAENAIKTFHLYISTYPGGHDIMDIGEDLPGTQTSFDVMRSSVLLPGITYYSNVLAYGFSDIHHTESSDGFKPDKYKPVEGIVFDGIGLHDWEFQNKSDIVAAHWHGFSDVGSGVRVYYWCVGSTPQVTRKHADVECGHVGWEAIGLHTSVSRTLTPPLNHSNTYYNKVYAVDNVGYKSTVVVSDGVTIDTTPPEPQYLFHIGSNILNNPSFETSPNVLQSGDVNATNICNVSVDYQPSGWNLSSGGCAAVVSSNKNLARDGLSFLFVRGSVSQILSGLMVGGLYRVSFFSSHLSISSSTQSNKEGFIQVDNKKHVFLIYTKAYRGDGGQSTAREEISWHKHTFYFVAREGSAVFELGSVDDRTGIYVDNVVVEHVERDQNNGTSGLHVQAHVVYLHEWGSVHGSWSFIEDVSSITEYLWAIGYTRGGTQLQNFQSVGLSNFAYNAMVSLTHNSYIYVTAIAKNSAGLQGVSYSDKILVDLTPPNIEEVLDGDFLGEDLDSWKESTVYVNWKVTDDESGLDYCEWAIGYQPKGTEVQRFERITISDGRAYKDFDASVLQGKMVYSTLQCQNKAGLISSLSSDGVIIYDQPPSMASAVIRTLPLSLTEYPALDYYQSVTNNLKIVWSGVEDKIGLSVSSNQYNLDGEGLTFSDAQEILFTNIGNVELGQGQINVTLQAINKLLERSLPLHYNLTVESGNPVKDVSKELSMTWRGSDKEFDVSWDGIFSSQHPLRFEVSAGTAQGGSDIVQWQETVSTRVTFRLPNSITSTSRLKVYMIVRAIAAGGGYTDITGIIILPA</sequence>
<dbReference type="InterPro" id="IPR003961">
    <property type="entry name" value="FN3_dom"/>
</dbReference>
<dbReference type="InterPro" id="IPR036116">
    <property type="entry name" value="FN3_sf"/>
</dbReference>
<dbReference type="PANTHER" id="PTHR16897">
    <property type="entry name" value="OS10G0105400 PROTEIN"/>
    <property type="match status" value="1"/>
</dbReference>
<evidence type="ECO:0000313" key="1">
    <source>
        <dbReference type="EMBL" id="EKC31225.1"/>
    </source>
</evidence>
<dbReference type="PANTHER" id="PTHR16897:SF2">
    <property type="entry name" value="OS03G0226600 PROTEIN"/>
    <property type="match status" value="1"/>
</dbReference>
<dbReference type="EMBL" id="JH816007">
    <property type="protein sequence ID" value="EKC31225.1"/>
    <property type="molecule type" value="Genomic_DNA"/>
</dbReference>
<dbReference type="HOGENOM" id="CLU_000188_0_0_1"/>
<accession>K1QQS4</accession>
<proteinExistence type="predicted"/>
<dbReference type="SUPFAM" id="SSF49265">
    <property type="entry name" value="Fibronectin type III"/>
    <property type="match status" value="1"/>
</dbReference>
<dbReference type="InParanoid" id="K1QQS4"/>
<name>K1QQS4_MAGGI</name>
<dbReference type="PROSITE" id="PS50853">
    <property type="entry name" value="FN3"/>
    <property type="match status" value="1"/>
</dbReference>
<protein>
    <submittedName>
        <fullName evidence="1">Uncharacterized protein</fullName>
    </submittedName>
</protein>